<evidence type="ECO:0000256" key="1">
    <source>
        <dbReference type="ARBA" id="ARBA00002151"/>
    </source>
</evidence>
<feature type="binding site" evidence="15">
    <location>
        <position position="83"/>
    </location>
    <ligand>
        <name>Zn(2+)</name>
        <dbReference type="ChEBI" id="CHEBI:29105"/>
        <note>catalytic</note>
    </ligand>
</feature>
<dbReference type="SUPFAM" id="SSF53597">
    <property type="entry name" value="Dihydrofolate reductase-like"/>
    <property type="match status" value="1"/>
</dbReference>
<evidence type="ECO:0000313" key="17">
    <source>
        <dbReference type="EMBL" id="RUQ85070.1"/>
    </source>
</evidence>
<feature type="binding site" evidence="14">
    <location>
        <position position="203"/>
    </location>
    <ligand>
        <name>substrate</name>
    </ligand>
</feature>
<dbReference type="SUPFAM" id="SSF53927">
    <property type="entry name" value="Cytidine deaminase-like"/>
    <property type="match status" value="1"/>
</dbReference>
<reference evidence="17 18" key="1">
    <citation type="submission" date="2018-12" db="EMBL/GenBank/DDBJ databases">
        <title>Legionella sp,whole genome shotgun sequence.</title>
        <authorList>
            <person name="Wu H."/>
        </authorList>
    </citation>
    <scope>NUCLEOTIDE SEQUENCE [LARGE SCALE GENOMIC DNA]</scope>
    <source>
        <strain evidence="18">km714</strain>
    </source>
</reference>
<dbReference type="CDD" id="cd01284">
    <property type="entry name" value="Riboflavin_deaminase-reductase"/>
    <property type="match status" value="1"/>
</dbReference>
<gene>
    <name evidence="17" type="primary">ribD</name>
    <name evidence="17" type="ORF">EKM59_07545</name>
</gene>
<dbReference type="EC" id="3.5.4.26" evidence="12"/>
<feature type="domain" description="CMP/dCMP-type deaminase" evidence="16">
    <location>
        <begin position="1"/>
        <end position="122"/>
    </location>
</feature>
<evidence type="ECO:0000256" key="6">
    <source>
        <dbReference type="ARBA" id="ARBA00022619"/>
    </source>
</evidence>
<evidence type="ECO:0000259" key="16">
    <source>
        <dbReference type="PROSITE" id="PS51747"/>
    </source>
</evidence>
<keyword evidence="7 12" id="KW-0479">Metal-binding</keyword>
<dbReference type="EMBL" id="RZGR01000021">
    <property type="protein sequence ID" value="RUQ85070.1"/>
    <property type="molecule type" value="Genomic_DNA"/>
</dbReference>
<feature type="binding site" evidence="14">
    <location>
        <position position="287"/>
    </location>
    <ligand>
        <name>substrate</name>
    </ligand>
</feature>
<evidence type="ECO:0000256" key="13">
    <source>
        <dbReference type="PIRSR" id="PIRSR006769-1"/>
    </source>
</evidence>
<dbReference type="RefSeq" id="WP_127033588.1">
    <property type="nucleotide sequence ID" value="NZ_RZGR01000021.1"/>
</dbReference>
<feature type="binding site" evidence="14">
    <location>
        <position position="169"/>
    </location>
    <ligand>
        <name>NADP(+)</name>
        <dbReference type="ChEBI" id="CHEBI:58349"/>
    </ligand>
</feature>
<feature type="binding site" evidence="15">
    <location>
        <position position="74"/>
    </location>
    <ligand>
        <name>Zn(2+)</name>
        <dbReference type="ChEBI" id="CHEBI:29105"/>
        <note>catalytic</note>
    </ligand>
</feature>
<evidence type="ECO:0000256" key="15">
    <source>
        <dbReference type="PIRSR" id="PIRSR006769-3"/>
    </source>
</evidence>
<evidence type="ECO:0000256" key="7">
    <source>
        <dbReference type="ARBA" id="ARBA00022723"/>
    </source>
</evidence>
<evidence type="ECO:0000313" key="18">
    <source>
        <dbReference type="Proteomes" id="UP000288012"/>
    </source>
</evidence>
<evidence type="ECO:0000256" key="8">
    <source>
        <dbReference type="ARBA" id="ARBA00022833"/>
    </source>
</evidence>
<keyword evidence="6 12" id="KW-0686">Riboflavin biosynthesis</keyword>
<evidence type="ECO:0000256" key="3">
    <source>
        <dbReference type="ARBA" id="ARBA00004910"/>
    </source>
</evidence>
<accession>A0A433JIT2</accession>
<feature type="binding site" evidence="14">
    <location>
        <position position="195"/>
    </location>
    <ligand>
        <name>NADP(+)</name>
        <dbReference type="ChEBI" id="CHEBI:58349"/>
    </ligand>
</feature>
<keyword evidence="18" id="KW-1185">Reference proteome</keyword>
<comment type="cofactor">
    <cofactor evidence="12 15">
        <name>Zn(2+)</name>
        <dbReference type="ChEBI" id="CHEBI:29105"/>
    </cofactor>
    <text evidence="12 15">Binds 1 zinc ion.</text>
</comment>
<dbReference type="GO" id="GO:0008835">
    <property type="term" value="F:diaminohydroxyphosphoribosylaminopyrimidine deaminase activity"/>
    <property type="evidence" value="ECO:0007669"/>
    <property type="project" value="UniProtKB-EC"/>
</dbReference>
<dbReference type="NCBIfam" id="TIGR00326">
    <property type="entry name" value="eubact_ribD"/>
    <property type="match status" value="1"/>
</dbReference>
<keyword evidence="10 12" id="KW-0560">Oxidoreductase</keyword>
<comment type="function">
    <text evidence="1 12">Converts 2,5-diamino-6-(ribosylamino)-4(3h)-pyrimidinone 5'-phosphate into 5-amino-6-(ribosylamino)-2,4(1h,3h)-pyrimidinedione 5'-phosphate.</text>
</comment>
<keyword evidence="9 12" id="KW-0521">NADP</keyword>
<dbReference type="InterPro" id="IPR016192">
    <property type="entry name" value="APOBEC/CMP_deaminase_Zn-bd"/>
</dbReference>
<comment type="similarity">
    <text evidence="4 12">In the N-terminal section; belongs to the cytidine and deoxycytidylate deaminase family.</text>
</comment>
<feature type="active site" description="Proton donor" evidence="13">
    <location>
        <position position="51"/>
    </location>
</feature>
<feature type="binding site" evidence="14">
    <location>
        <begin position="289"/>
        <end position="295"/>
    </location>
    <ligand>
        <name>NADP(+)</name>
        <dbReference type="ChEBI" id="CHEBI:58349"/>
    </ligand>
</feature>
<feature type="binding site" evidence="15">
    <location>
        <position position="49"/>
    </location>
    <ligand>
        <name>Zn(2+)</name>
        <dbReference type="ChEBI" id="CHEBI:29105"/>
        <note>catalytic</note>
    </ligand>
</feature>
<keyword evidence="12 17" id="KW-0378">Hydrolase</keyword>
<comment type="catalytic activity">
    <reaction evidence="12">
        <text>2,5-diamino-6-hydroxy-4-(5-phosphoribosylamino)-pyrimidine + H2O + H(+) = 5-amino-6-(5-phospho-D-ribosylamino)uracil + NH4(+)</text>
        <dbReference type="Rhea" id="RHEA:21868"/>
        <dbReference type="ChEBI" id="CHEBI:15377"/>
        <dbReference type="ChEBI" id="CHEBI:15378"/>
        <dbReference type="ChEBI" id="CHEBI:28938"/>
        <dbReference type="ChEBI" id="CHEBI:58453"/>
        <dbReference type="ChEBI" id="CHEBI:58614"/>
        <dbReference type="EC" id="3.5.4.26"/>
    </reaction>
</comment>
<feature type="binding site" evidence="14">
    <location>
        <position position="183"/>
    </location>
    <ligand>
        <name>substrate</name>
    </ligand>
</feature>
<comment type="pathway">
    <text evidence="2 12">Cofactor biosynthesis; riboflavin biosynthesis; 5-amino-6-(D-ribitylamino)uracil from GTP: step 2/4.</text>
</comment>
<evidence type="ECO:0000256" key="11">
    <source>
        <dbReference type="ARBA" id="ARBA00023268"/>
    </source>
</evidence>
<sequence>MHKQFLLAALDQAWLGRGICAPNPSVGAIAVQNGKIIAQAWHQGAGTPHAEQALLARLEPALPGITLYVTLEPCNHWGRTPPCVEAIIKYGIQKVVYAYSDPNPVVINNNTPELLRKQGVEVEYFPLPEIALFYQSYQRWTCTHKPFVTCKIAQTLDGKIAGKQGQQLWLSNSLCAEFTHKKRQCSDVILTTARTINEDNPRLNVRLPGVQAAKHVAIIDRQGVLNQHANVLQTAKHCHIYHDEQIQMSTRHKNASYYPMPTLHGEMDMQAVISHLGHLGYHDVWVEAGGKLFTSLHKLGLVDRTYIYIVPFHLGTKAVSAYTSEEAFRRNCAITWKPMGDNMIVCLDWEKAAEKEQACLQD</sequence>
<dbReference type="InterPro" id="IPR024072">
    <property type="entry name" value="DHFR-like_dom_sf"/>
</dbReference>
<dbReference type="GO" id="GO:0009231">
    <property type="term" value="P:riboflavin biosynthetic process"/>
    <property type="evidence" value="ECO:0007669"/>
    <property type="project" value="UniProtKB-UniPathway"/>
</dbReference>
<dbReference type="Gene3D" id="3.40.140.10">
    <property type="entry name" value="Cytidine Deaminase, domain 2"/>
    <property type="match status" value="1"/>
</dbReference>
<dbReference type="PANTHER" id="PTHR38011:SF7">
    <property type="entry name" value="2,5-DIAMINO-6-RIBOSYLAMINO-4(3H)-PYRIMIDINONE 5'-PHOSPHATE REDUCTASE"/>
    <property type="match status" value="1"/>
</dbReference>
<dbReference type="InterPro" id="IPR002125">
    <property type="entry name" value="CMP_dCMP_dom"/>
</dbReference>
<comment type="pathway">
    <text evidence="3 12">Cofactor biosynthesis; riboflavin biosynthesis; 5-amino-6-(D-ribitylamino)uracil from GTP: step 3/4.</text>
</comment>
<feature type="binding site" evidence="14">
    <location>
        <position position="153"/>
    </location>
    <ligand>
        <name>NADP(+)</name>
        <dbReference type="ChEBI" id="CHEBI:58349"/>
    </ligand>
</feature>
<dbReference type="Gene3D" id="3.40.430.10">
    <property type="entry name" value="Dihydrofolate Reductase, subunit A"/>
    <property type="match status" value="1"/>
</dbReference>
<name>A0A433JIT2_9GAMM</name>
<evidence type="ECO:0000256" key="10">
    <source>
        <dbReference type="ARBA" id="ARBA00023002"/>
    </source>
</evidence>
<dbReference type="Pfam" id="PF00383">
    <property type="entry name" value="dCMP_cyt_deam_1"/>
    <property type="match status" value="1"/>
</dbReference>
<dbReference type="InterPro" id="IPR002734">
    <property type="entry name" value="RibDG_C"/>
</dbReference>
<evidence type="ECO:0000256" key="14">
    <source>
        <dbReference type="PIRSR" id="PIRSR006769-2"/>
    </source>
</evidence>
<dbReference type="PIRSF" id="PIRSF006769">
    <property type="entry name" value="RibD"/>
    <property type="match status" value="1"/>
</dbReference>
<dbReference type="PROSITE" id="PS51747">
    <property type="entry name" value="CYT_DCMP_DEAMINASES_2"/>
    <property type="match status" value="1"/>
</dbReference>
<dbReference type="GO" id="GO:0008270">
    <property type="term" value="F:zinc ion binding"/>
    <property type="evidence" value="ECO:0007669"/>
    <property type="project" value="InterPro"/>
</dbReference>
<dbReference type="InterPro" id="IPR004794">
    <property type="entry name" value="Eubact_RibD"/>
</dbReference>
<comment type="catalytic activity">
    <reaction evidence="12">
        <text>5-amino-6-(5-phospho-D-ribitylamino)uracil + NADP(+) = 5-amino-6-(5-phospho-D-ribosylamino)uracil + NADPH + H(+)</text>
        <dbReference type="Rhea" id="RHEA:17845"/>
        <dbReference type="ChEBI" id="CHEBI:15378"/>
        <dbReference type="ChEBI" id="CHEBI:57783"/>
        <dbReference type="ChEBI" id="CHEBI:58349"/>
        <dbReference type="ChEBI" id="CHEBI:58421"/>
        <dbReference type="ChEBI" id="CHEBI:58453"/>
        <dbReference type="EC" id="1.1.1.193"/>
    </reaction>
</comment>
<dbReference type="OrthoDB" id="9800865at2"/>
<dbReference type="Proteomes" id="UP000288012">
    <property type="component" value="Unassembled WGS sequence"/>
</dbReference>
<keyword evidence="8 12" id="KW-0862">Zinc</keyword>
<dbReference type="PROSITE" id="PS00903">
    <property type="entry name" value="CYT_DCMP_DEAMINASES_1"/>
    <property type="match status" value="1"/>
</dbReference>
<dbReference type="UniPathway" id="UPA00275">
    <property type="reaction ID" value="UER00401"/>
</dbReference>
<protein>
    <recommendedName>
        <fullName evidence="12">Riboflavin biosynthesis protein RibD</fullName>
    </recommendedName>
    <domain>
        <recommendedName>
            <fullName evidence="12">Diaminohydroxyphosphoribosylaminopyrimidine deaminase</fullName>
            <shortName evidence="12">DRAP deaminase</shortName>
            <ecNumber evidence="12">3.5.4.26</ecNumber>
        </recommendedName>
        <alternativeName>
            <fullName evidence="12">Riboflavin-specific deaminase</fullName>
        </alternativeName>
    </domain>
    <domain>
        <recommendedName>
            <fullName evidence="12">5-amino-6-(5-phosphoribosylamino)uracil reductase</fullName>
            <ecNumber evidence="12">1.1.1.193</ecNumber>
        </recommendedName>
        <alternativeName>
            <fullName evidence="12">HTP reductase</fullName>
        </alternativeName>
    </domain>
</protein>
<dbReference type="GO" id="GO:0008703">
    <property type="term" value="F:5-amino-6-(5-phosphoribosylamino)uracil reductase activity"/>
    <property type="evidence" value="ECO:0007669"/>
    <property type="project" value="UniProtKB-EC"/>
</dbReference>
<feature type="binding site" evidence="14">
    <location>
        <position position="199"/>
    </location>
    <ligand>
        <name>NADP(+)</name>
        <dbReference type="ChEBI" id="CHEBI:58349"/>
    </ligand>
</feature>
<keyword evidence="11" id="KW-0511">Multifunctional enzyme</keyword>
<evidence type="ECO:0000256" key="12">
    <source>
        <dbReference type="PIRNR" id="PIRNR006769"/>
    </source>
</evidence>
<proteinExistence type="inferred from homology"/>
<evidence type="ECO:0000256" key="9">
    <source>
        <dbReference type="ARBA" id="ARBA00022857"/>
    </source>
</evidence>
<feature type="binding site" evidence="14">
    <location>
        <position position="206"/>
    </location>
    <ligand>
        <name>substrate</name>
    </ligand>
</feature>
<organism evidence="17 18">
    <name type="scientific">Legionella septentrionalis</name>
    <dbReference type="NCBI Taxonomy" id="2498109"/>
    <lineage>
        <taxon>Bacteria</taxon>
        <taxon>Pseudomonadati</taxon>
        <taxon>Pseudomonadota</taxon>
        <taxon>Gammaproteobacteria</taxon>
        <taxon>Legionellales</taxon>
        <taxon>Legionellaceae</taxon>
        <taxon>Legionella</taxon>
    </lineage>
</organism>
<dbReference type="PANTHER" id="PTHR38011">
    <property type="entry name" value="DIHYDROFOLATE REDUCTASE FAMILY PROTEIN (AFU_ORTHOLOGUE AFUA_8G06820)"/>
    <property type="match status" value="1"/>
</dbReference>
<comment type="similarity">
    <text evidence="5 12">In the C-terminal section; belongs to the HTP reductase family.</text>
</comment>
<dbReference type="AlphaFoldDB" id="A0A433JIT2"/>
<evidence type="ECO:0000256" key="2">
    <source>
        <dbReference type="ARBA" id="ARBA00004882"/>
    </source>
</evidence>
<dbReference type="InterPro" id="IPR050765">
    <property type="entry name" value="Riboflavin_Biosynth_HTPR"/>
</dbReference>
<dbReference type="EC" id="1.1.1.193" evidence="12"/>
<evidence type="ECO:0000256" key="4">
    <source>
        <dbReference type="ARBA" id="ARBA00005259"/>
    </source>
</evidence>
<dbReference type="Pfam" id="PF01872">
    <property type="entry name" value="RibD_C"/>
    <property type="match status" value="1"/>
</dbReference>
<evidence type="ECO:0000256" key="5">
    <source>
        <dbReference type="ARBA" id="ARBA00007417"/>
    </source>
</evidence>
<comment type="caution">
    <text evidence="17">The sequence shown here is derived from an EMBL/GenBank/DDBJ whole genome shotgun (WGS) entry which is preliminary data.</text>
</comment>
<dbReference type="InterPro" id="IPR016193">
    <property type="entry name" value="Cytidine_deaminase-like"/>
</dbReference>